<accession>A0ABN7WKS3</accession>
<proteinExistence type="predicted"/>
<evidence type="ECO:0000313" key="1">
    <source>
        <dbReference type="EMBL" id="CAG8834752.1"/>
    </source>
</evidence>
<dbReference type="EMBL" id="CAJVQB010050073">
    <property type="protein sequence ID" value="CAG8834752.1"/>
    <property type="molecule type" value="Genomic_DNA"/>
</dbReference>
<organism evidence="1 2">
    <name type="scientific">Gigaspora margarita</name>
    <dbReference type="NCBI Taxonomy" id="4874"/>
    <lineage>
        <taxon>Eukaryota</taxon>
        <taxon>Fungi</taxon>
        <taxon>Fungi incertae sedis</taxon>
        <taxon>Mucoromycota</taxon>
        <taxon>Glomeromycotina</taxon>
        <taxon>Glomeromycetes</taxon>
        <taxon>Diversisporales</taxon>
        <taxon>Gigasporaceae</taxon>
        <taxon>Gigaspora</taxon>
    </lineage>
</organism>
<protein>
    <submittedName>
        <fullName evidence="1">42540_t:CDS:1</fullName>
    </submittedName>
</protein>
<gene>
    <name evidence="1" type="ORF">GMARGA_LOCUS32227</name>
</gene>
<evidence type="ECO:0000313" key="2">
    <source>
        <dbReference type="Proteomes" id="UP000789901"/>
    </source>
</evidence>
<feature type="non-terminal residue" evidence="1">
    <location>
        <position position="1"/>
    </location>
</feature>
<dbReference type="Proteomes" id="UP000789901">
    <property type="component" value="Unassembled WGS sequence"/>
</dbReference>
<comment type="caution">
    <text evidence="1">The sequence shown here is derived from an EMBL/GenBank/DDBJ whole genome shotgun (WGS) entry which is preliminary data.</text>
</comment>
<reference evidence="1 2" key="1">
    <citation type="submission" date="2021-06" db="EMBL/GenBank/DDBJ databases">
        <authorList>
            <person name="Kallberg Y."/>
            <person name="Tangrot J."/>
            <person name="Rosling A."/>
        </authorList>
    </citation>
    <scope>NUCLEOTIDE SEQUENCE [LARGE SCALE GENOMIC DNA]</scope>
    <source>
        <strain evidence="1 2">120-4 pot B 10/14</strain>
    </source>
</reference>
<sequence length="42" mass="4978">GFPIWDLDLNEHLRTCSLDGTYLQLIPSNKDHFQIPIYKLDF</sequence>
<keyword evidence="2" id="KW-1185">Reference proteome</keyword>
<name>A0ABN7WKS3_GIGMA</name>